<feature type="region of interest" description="Disordered" evidence="1">
    <location>
        <begin position="35"/>
        <end position="54"/>
    </location>
</feature>
<gene>
    <name evidence="2" type="ORF">ZHAS_00010337</name>
</gene>
<dbReference type="EMBL" id="KE525201">
    <property type="protein sequence ID" value="KFB42615.1"/>
    <property type="molecule type" value="Genomic_DNA"/>
</dbReference>
<protein>
    <submittedName>
        <fullName evidence="2 3">MHC class I antigen</fullName>
    </submittedName>
</protein>
<dbReference type="EnsemblMetazoa" id="ASIC010337-RA">
    <property type="protein sequence ID" value="ASIC010337-PA"/>
    <property type="gene ID" value="ASIC010337"/>
</dbReference>
<dbReference type="EMBL" id="ATLV01017943">
    <property type="status" value="NOT_ANNOTATED_CDS"/>
    <property type="molecule type" value="Genomic_DNA"/>
</dbReference>
<name>A0A084VXC1_ANOSI</name>
<organism evidence="2">
    <name type="scientific">Anopheles sinensis</name>
    <name type="common">Mosquito</name>
    <dbReference type="NCBI Taxonomy" id="74873"/>
    <lineage>
        <taxon>Eukaryota</taxon>
        <taxon>Metazoa</taxon>
        <taxon>Ecdysozoa</taxon>
        <taxon>Arthropoda</taxon>
        <taxon>Hexapoda</taxon>
        <taxon>Insecta</taxon>
        <taxon>Pterygota</taxon>
        <taxon>Neoptera</taxon>
        <taxon>Endopterygota</taxon>
        <taxon>Diptera</taxon>
        <taxon>Nematocera</taxon>
        <taxon>Culicoidea</taxon>
        <taxon>Culicidae</taxon>
        <taxon>Anophelinae</taxon>
        <taxon>Anopheles</taxon>
    </lineage>
</organism>
<reference evidence="2 4" key="1">
    <citation type="journal article" date="2014" name="BMC Genomics">
        <title>Genome sequence of Anopheles sinensis provides insight into genetics basis of mosquito competence for malaria parasites.</title>
        <authorList>
            <person name="Zhou D."/>
            <person name="Zhang D."/>
            <person name="Ding G."/>
            <person name="Shi L."/>
            <person name="Hou Q."/>
            <person name="Ye Y."/>
            <person name="Xu Y."/>
            <person name="Zhou H."/>
            <person name="Xiong C."/>
            <person name="Li S."/>
            <person name="Yu J."/>
            <person name="Hong S."/>
            <person name="Yu X."/>
            <person name="Zou P."/>
            <person name="Chen C."/>
            <person name="Chang X."/>
            <person name="Wang W."/>
            <person name="Lv Y."/>
            <person name="Sun Y."/>
            <person name="Ma L."/>
            <person name="Shen B."/>
            <person name="Zhu C."/>
        </authorList>
    </citation>
    <scope>NUCLEOTIDE SEQUENCE [LARGE SCALE GENOMIC DNA]</scope>
</reference>
<sequence>MDSCAAFRVDLAMGREDRSSSGRWWFMSKRHMNSSRSFHRRRETNPSLCRRDDQPSRGLKAAFKLNPTRLRHENQLVRLDRVRKIIIRNRVPSLPPSEEVNVSPKAN</sequence>
<evidence type="ECO:0000256" key="1">
    <source>
        <dbReference type="SAM" id="MobiDB-lite"/>
    </source>
</evidence>
<evidence type="ECO:0000313" key="4">
    <source>
        <dbReference type="Proteomes" id="UP000030765"/>
    </source>
</evidence>
<dbReference type="AlphaFoldDB" id="A0A084VXC1"/>
<keyword evidence="4" id="KW-1185">Reference proteome</keyword>
<dbReference type="Proteomes" id="UP000030765">
    <property type="component" value="Unassembled WGS sequence"/>
</dbReference>
<dbReference type="VEuPathDB" id="VectorBase:ASIC010337"/>
<proteinExistence type="predicted"/>
<evidence type="ECO:0000313" key="2">
    <source>
        <dbReference type="EMBL" id="KFB42615.1"/>
    </source>
</evidence>
<reference evidence="3" key="2">
    <citation type="submission" date="2020-05" db="UniProtKB">
        <authorList>
            <consortium name="EnsemblMetazoa"/>
        </authorList>
    </citation>
    <scope>IDENTIFICATION</scope>
</reference>
<evidence type="ECO:0000313" key="3">
    <source>
        <dbReference type="EnsemblMetazoa" id="ASIC010337-PA"/>
    </source>
</evidence>
<accession>A0A084VXC1</accession>